<proteinExistence type="predicted"/>
<evidence type="ECO:0000313" key="3">
    <source>
        <dbReference type="Proteomes" id="UP000823860"/>
    </source>
</evidence>
<feature type="signal peptide" evidence="1">
    <location>
        <begin position="1"/>
        <end position="23"/>
    </location>
</feature>
<organism evidence="2 3">
    <name type="scientific">Candidatus Bacteroides intestinavium</name>
    <dbReference type="NCBI Taxonomy" id="2838469"/>
    <lineage>
        <taxon>Bacteria</taxon>
        <taxon>Pseudomonadati</taxon>
        <taxon>Bacteroidota</taxon>
        <taxon>Bacteroidia</taxon>
        <taxon>Bacteroidales</taxon>
        <taxon>Bacteroidaceae</taxon>
        <taxon>Bacteroides</taxon>
    </lineage>
</organism>
<dbReference type="PANTHER" id="PTHR37835">
    <property type="entry name" value="ALPHA-CLOSTRIPAIN"/>
    <property type="match status" value="1"/>
</dbReference>
<dbReference type="Pfam" id="PF03415">
    <property type="entry name" value="Peptidase_C11"/>
    <property type="match status" value="1"/>
</dbReference>
<dbReference type="EMBL" id="DWZE01000121">
    <property type="protein sequence ID" value="HJA84231.1"/>
    <property type="molecule type" value="Genomic_DNA"/>
</dbReference>
<sequence>MMIRIKWMLIGCLSLFLFSACDKEDEPASDVPVERVVLMYIAGDNSLSSFPARDLDEVRLGMVDVPASFLFFVYVDTGTGNPQLLKFRSGVNGTVSEEVVKEYSDRNSVGVEETQEVFNDVFGDPAYQADSYGLIYWSHCDGWIPYPVPSSRWIGQDTGEGDNRMNLSDFKDILATAPHLDFLMFDACFMQSIEVAYELRDYADYVIASPTETPGPGAPYDAIMPYLAQVGASKAMADAYFEIYDALYNGGLGISNTNWTGGASICALRTDGLEMLAALTAQVLPDEEVDVAALAQEVFNYDQRSDWSESHIGYYDWAQLMENLLNETDYATWRQAYDEAVVYWNTTPMNYSSVAGMFSMDGTNGVTHYIPESVTSPRAESYRSLDWYTAAGLAKLGW</sequence>
<dbReference type="AlphaFoldDB" id="A0A9D2HTA9"/>
<keyword evidence="1" id="KW-0732">Signal</keyword>
<gene>
    <name evidence="2" type="ORF">H9785_09710</name>
</gene>
<name>A0A9D2HTA9_9BACE</name>
<evidence type="ECO:0000256" key="1">
    <source>
        <dbReference type="SAM" id="SignalP"/>
    </source>
</evidence>
<reference evidence="2" key="1">
    <citation type="journal article" date="2021" name="PeerJ">
        <title>Extensive microbial diversity within the chicken gut microbiome revealed by metagenomics and culture.</title>
        <authorList>
            <person name="Gilroy R."/>
            <person name="Ravi A."/>
            <person name="Getino M."/>
            <person name="Pursley I."/>
            <person name="Horton D.L."/>
            <person name="Alikhan N.F."/>
            <person name="Baker D."/>
            <person name="Gharbi K."/>
            <person name="Hall N."/>
            <person name="Watson M."/>
            <person name="Adriaenssens E.M."/>
            <person name="Foster-Nyarko E."/>
            <person name="Jarju S."/>
            <person name="Secka A."/>
            <person name="Antonio M."/>
            <person name="Oren A."/>
            <person name="Chaudhuri R.R."/>
            <person name="La Ragione R."/>
            <person name="Hildebrand F."/>
            <person name="Pallen M.J."/>
        </authorList>
    </citation>
    <scope>NUCLEOTIDE SEQUENCE</scope>
    <source>
        <strain evidence="2">ChiHecec1B25-7008</strain>
    </source>
</reference>
<dbReference type="PANTHER" id="PTHR37835:SF1">
    <property type="entry name" value="ALPHA-CLOSTRIPAIN"/>
    <property type="match status" value="1"/>
</dbReference>
<dbReference type="Gene3D" id="3.40.50.11970">
    <property type="match status" value="1"/>
</dbReference>
<evidence type="ECO:0000313" key="2">
    <source>
        <dbReference type="EMBL" id="HJA84231.1"/>
    </source>
</evidence>
<dbReference type="InterPro" id="IPR005077">
    <property type="entry name" value="Peptidase_C11"/>
</dbReference>
<dbReference type="Proteomes" id="UP000823860">
    <property type="component" value="Unassembled WGS sequence"/>
</dbReference>
<dbReference type="PROSITE" id="PS51257">
    <property type="entry name" value="PROKAR_LIPOPROTEIN"/>
    <property type="match status" value="1"/>
</dbReference>
<protein>
    <submittedName>
        <fullName evidence="2">Peptidase C11</fullName>
    </submittedName>
</protein>
<reference evidence="2" key="2">
    <citation type="submission" date="2021-04" db="EMBL/GenBank/DDBJ databases">
        <authorList>
            <person name="Gilroy R."/>
        </authorList>
    </citation>
    <scope>NUCLEOTIDE SEQUENCE</scope>
    <source>
        <strain evidence="2">ChiHecec1B25-7008</strain>
    </source>
</reference>
<accession>A0A9D2HTA9</accession>
<comment type="caution">
    <text evidence="2">The sequence shown here is derived from an EMBL/GenBank/DDBJ whole genome shotgun (WGS) entry which is preliminary data.</text>
</comment>
<feature type="chain" id="PRO_5038562490" evidence="1">
    <location>
        <begin position="24"/>
        <end position="398"/>
    </location>
</feature>